<dbReference type="EMBL" id="BTGU01002967">
    <property type="protein sequence ID" value="GMN24449.1"/>
    <property type="molecule type" value="Genomic_DNA"/>
</dbReference>
<evidence type="ECO:0000313" key="1">
    <source>
        <dbReference type="EMBL" id="GMN24449.1"/>
    </source>
</evidence>
<proteinExistence type="predicted"/>
<organism evidence="1 2">
    <name type="scientific">Ficus carica</name>
    <name type="common">Common fig</name>
    <dbReference type="NCBI Taxonomy" id="3494"/>
    <lineage>
        <taxon>Eukaryota</taxon>
        <taxon>Viridiplantae</taxon>
        <taxon>Streptophyta</taxon>
        <taxon>Embryophyta</taxon>
        <taxon>Tracheophyta</taxon>
        <taxon>Spermatophyta</taxon>
        <taxon>Magnoliopsida</taxon>
        <taxon>eudicotyledons</taxon>
        <taxon>Gunneridae</taxon>
        <taxon>Pentapetalae</taxon>
        <taxon>rosids</taxon>
        <taxon>fabids</taxon>
        <taxon>Rosales</taxon>
        <taxon>Moraceae</taxon>
        <taxon>Ficeae</taxon>
        <taxon>Ficus</taxon>
    </lineage>
</organism>
<gene>
    <name evidence="1" type="ORF">TIFTF001_043780</name>
</gene>
<dbReference type="AlphaFoldDB" id="A0AA87YVG1"/>
<sequence>MGSPMAIPASQRIPQPPQTFVAIKNSSSSCPSSSLLSHSTDGFFVEVGALGAVNRGG</sequence>
<comment type="caution">
    <text evidence="1">The sequence shown here is derived from an EMBL/GenBank/DDBJ whole genome shotgun (WGS) entry which is preliminary data.</text>
</comment>
<accession>A0AA87YVG1</accession>
<name>A0AA87YVG1_FICCA</name>
<reference evidence="1" key="1">
    <citation type="submission" date="2023-07" db="EMBL/GenBank/DDBJ databases">
        <title>draft genome sequence of fig (Ficus carica).</title>
        <authorList>
            <person name="Takahashi T."/>
            <person name="Nishimura K."/>
        </authorList>
    </citation>
    <scope>NUCLEOTIDE SEQUENCE</scope>
</reference>
<protein>
    <submittedName>
        <fullName evidence="1">Uncharacterized protein</fullName>
    </submittedName>
</protein>
<evidence type="ECO:0000313" key="2">
    <source>
        <dbReference type="Proteomes" id="UP001187192"/>
    </source>
</evidence>
<dbReference type="Proteomes" id="UP001187192">
    <property type="component" value="Unassembled WGS sequence"/>
</dbReference>
<keyword evidence="2" id="KW-1185">Reference proteome</keyword>